<dbReference type="GO" id="GO:0016787">
    <property type="term" value="F:hydrolase activity"/>
    <property type="evidence" value="ECO:0007669"/>
    <property type="project" value="UniProtKB-KW"/>
</dbReference>
<evidence type="ECO:0000256" key="1">
    <source>
        <dbReference type="ARBA" id="ARBA00001968"/>
    </source>
</evidence>
<accession>A0A8C3H4R0</accession>
<reference evidence="9" key="2">
    <citation type="submission" date="2025-09" db="UniProtKB">
        <authorList>
            <consortium name="Ensembl"/>
        </authorList>
    </citation>
    <scope>IDENTIFICATION</scope>
</reference>
<organism evidence="9 10">
    <name type="scientific">Chrysemys picta bellii</name>
    <name type="common">Western painted turtle</name>
    <name type="synonym">Emys bellii</name>
    <dbReference type="NCBI Taxonomy" id="8478"/>
    <lineage>
        <taxon>Eukaryota</taxon>
        <taxon>Metazoa</taxon>
        <taxon>Chordata</taxon>
        <taxon>Craniata</taxon>
        <taxon>Vertebrata</taxon>
        <taxon>Euteleostomi</taxon>
        <taxon>Archelosauria</taxon>
        <taxon>Testudinata</taxon>
        <taxon>Testudines</taxon>
        <taxon>Cryptodira</taxon>
        <taxon>Durocryptodira</taxon>
        <taxon>Testudinoidea</taxon>
        <taxon>Emydidae</taxon>
        <taxon>Chrysemys</taxon>
    </lineage>
</organism>
<keyword evidence="10" id="KW-1185">Reference proteome</keyword>
<comment type="subcellular location">
    <subcellularLocation>
        <location evidence="2">Nucleus</location>
    </subcellularLocation>
</comment>
<protein>
    <recommendedName>
        <fullName evidence="8">DDE Tnp4 domain-containing protein</fullName>
    </recommendedName>
</protein>
<comment type="cofactor">
    <cofactor evidence="1">
        <name>a divalent metal cation</name>
        <dbReference type="ChEBI" id="CHEBI:60240"/>
    </cofactor>
</comment>
<evidence type="ECO:0000256" key="5">
    <source>
        <dbReference type="ARBA" id="ARBA00022723"/>
    </source>
</evidence>
<dbReference type="Pfam" id="PF13359">
    <property type="entry name" value="DDE_Tnp_4"/>
    <property type="match status" value="1"/>
</dbReference>
<dbReference type="AlphaFoldDB" id="A0A8C3H4R0"/>
<dbReference type="GO" id="GO:0005634">
    <property type="term" value="C:nucleus"/>
    <property type="evidence" value="ECO:0007669"/>
    <property type="project" value="UniProtKB-SubCell"/>
</dbReference>
<evidence type="ECO:0000256" key="7">
    <source>
        <dbReference type="ARBA" id="ARBA00023242"/>
    </source>
</evidence>
<dbReference type="GO" id="GO:0046872">
    <property type="term" value="F:metal ion binding"/>
    <property type="evidence" value="ECO:0007669"/>
    <property type="project" value="UniProtKB-KW"/>
</dbReference>
<keyword evidence="6" id="KW-0378">Hydrolase</keyword>
<evidence type="ECO:0000256" key="6">
    <source>
        <dbReference type="ARBA" id="ARBA00022801"/>
    </source>
</evidence>
<dbReference type="OMA" id="YCVIRIN"/>
<evidence type="ECO:0000256" key="2">
    <source>
        <dbReference type="ARBA" id="ARBA00004123"/>
    </source>
</evidence>
<keyword evidence="7" id="KW-0539">Nucleus</keyword>
<keyword evidence="5" id="KW-0479">Metal-binding</keyword>
<comment type="similarity">
    <text evidence="3">Belongs to the HARBI1 family.</text>
</comment>
<evidence type="ECO:0000256" key="3">
    <source>
        <dbReference type="ARBA" id="ARBA00006958"/>
    </source>
</evidence>
<dbReference type="PANTHER" id="PTHR22930:SF206">
    <property type="entry name" value="NUCLEASE HARBI1"/>
    <property type="match status" value="1"/>
</dbReference>
<dbReference type="InterPro" id="IPR045249">
    <property type="entry name" value="HARBI1-like"/>
</dbReference>
<feature type="domain" description="DDE Tnp4" evidence="8">
    <location>
        <begin position="131"/>
        <end position="278"/>
    </location>
</feature>
<name>A0A8C3H4R0_CHRPI</name>
<evidence type="ECO:0000313" key="9">
    <source>
        <dbReference type="Ensembl" id="ENSCPBP00000000148.1"/>
    </source>
</evidence>
<keyword evidence="4" id="KW-0540">Nuclease</keyword>
<dbReference type="InterPro" id="IPR027806">
    <property type="entry name" value="HARBI1_dom"/>
</dbReference>
<dbReference type="PANTHER" id="PTHR22930">
    <property type="match status" value="1"/>
</dbReference>
<evidence type="ECO:0000259" key="8">
    <source>
        <dbReference type="Pfam" id="PF13359"/>
    </source>
</evidence>
<evidence type="ECO:0000256" key="4">
    <source>
        <dbReference type="ARBA" id="ARBA00022722"/>
    </source>
</evidence>
<dbReference type="GO" id="GO:0004518">
    <property type="term" value="F:nuclease activity"/>
    <property type="evidence" value="ECO:0007669"/>
    <property type="project" value="UniProtKB-KW"/>
</dbReference>
<dbReference type="Ensembl" id="ENSCPBT00000000199.1">
    <property type="protein sequence ID" value="ENSCPBP00000000148.1"/>
    <property type="gene ID" value="ENSCPBG00000000145.1"/>
</dbReference>
<evidence type="ECO:0000313" key="10">
    <source>
        <dbReference type="Proteomes" id="UP000694380"/>
    </source>
</evidence>
<dbReference type="GeneTree" id="ENSGT00940000163810"/>
<dbReference type="Proteomes" id="UP000694380">
    <property type="component" value="Unplaced"/>
</dbReference>
<reference evidence="9" key="1">
    <citation type="submission" date="2025-08" db="UniProtKB">
        <authorList>
            <consortium name="Ensembl"/>
        </authorList>
    </citation>
    <scope>IDENTIFICATION</scope>
</reference>
<sequence length="333" mass="37651">MPLLCLGNKHRVVGVWDDEQWLQNFRMRKATFMGLCEELAPTLRRKDTRLRAALPVEKRVASAVWKLATPDSYRLVANQFGVGKSTVGIVLMQVCRAINLILLRRTVTLGKVQEIVDDFAQMGFPNCGGAIDGTHIPILAPPHLGSEYVNRKGSMVLQALVDHRGRFIDINTGWPGKVHDALEMPIVILGDPVVFRNTMGDVEMPIVILGDPVYPLHPWLMKPYSSKEWFNNRLSKCRMTVECTFGRLKARWQCFYGRLDLTENNIPMVIAVCYPLHNPCDAKSERFAQGWSAEADCLATDFEQPDTRAVRGAQSGAIRIREALRQHFDNEHQ</sequence>
<proteinExistence type="inferred from homology"/>